<organism evidence="2 3">
    <name type="scientific">Cupriavidus agavae</name>
    <dbReference type="NCBI Taxonomy" id="1001822"/>
    <lineage>
        <taxon>Bacteria</taxon>
        <taxon>Pseudomonadati</taxon>
        <taxon>Pseudomonadota</taxon>
        <taxon>Betaproteobacteria</taxon>
        <taxon>Burkholderiales</taxon>
        <taxon>Burkholderiaceae</taxon>
        <taxon>Cupriavidus</taxon>
    </lineage>
</organism>
<feature type="signal peptide" evidence="1">
    <location>
        <begin position="1"/>
        <end position="33"/>
    </location>
</feature>
<sequence>MHTSKQAKAGTRRLWCAAGAAVVAMGVSMAAQADMTTSTAGPFTYVCGGVAADEQAEMRTEARHYDMGLLFTQGGRGEFLSDVNVKLMRNGKQVAEFTSTGPRCLIKGPQASYQVVATYEGTSKRTTLGPGDKNVQLRW</sequence>
<dbReference type="AlphaFoldDB" id="A0A4Q7R8W6"/>
<dbReference type="RefSeq" id="WP_130393879.1">
    <property type="nucleotide sequence ID" value="NZ_SGXM01000012.1"/>
</dbReference>
<keyword evidence="3" id="KW-1185">Reference proteome</keyword>
<feature type="chain" id="PRO_5020852200" evidence="1">
    <location>
        <begin position="34"/>
        <end position="139"/>
    </location>
</feature>
<dbReference type="Proteomes" id="UP000291078">
    <property type="component" value="Unassembled WGS sequence"/>
</dbReference>
<evidence type="ECO:0000313" key="3">
    <source>
        <dbReference type="Proteomes" id="UP000291078"/>
    </source>
</evidence>
<keyword evidence="1" id="KW-0732">Signal</keyword>
<accession>A0A4Q7R8W6</accession>
<evidence type="ECO:0000313" key="2">
    <source>
        <dbReference type="EMBL" id="RZT29361.1"/>
    </source>
</evidence>
<comment type="caution">
    <text evidence="2">The sequence shown here is derived from an EMBL/GenBank/DDBJ whole genome shotgun (WGS) entry which is preliminary data.</text>
</comment>
<proteinExistence type="predicted"/>
<dbReference type="EMBL" id="SGXM01000012">
    <property type="protein sequence ID" value="RZT29361.1"/>
    <property type="molecule type" value="Genomic_DNA"/>
</dbReference>
<gene>
    <name evidence="2" type="ORF">EV147_4992</name>
</gene>
<protein>
    <submittedName>
        <fullName evidence="2">Uncharacterized protein</fullName>
    </submittedName>
</protein>
<dbReference type="OrthoDB" id="8926484at2"/>
<reference evidence="2 3" key="1">
    <citation type="journal article" date="2015" name="Stand. Genomic Sci.">
        <title>Genomic Encyclopedia of Bacterial and Archaeal Type Strains, Phase III: the genomes of soil and plant-associated and newly described type strains.</title>
        <authorList>
            <person name="Whitman W.B."/>
            <person name="Woyke T."/>
            <person name="Klenk H.P."/>
            <person name="Zhou Y."/>
            <person name="Lilburn T.G."/>
            <person name="Beck B.J."/>
            <person name="De Vos P."/>
            <person name="Vandamme P."/>
            <person name="Eisen J.A."/>
            <person name="Garrity G."/>
            <person name="Hugenholtz P."/>
            <person name="Kyrpides N.C."/>
        </authorList>
    </citation>
    <scope>NUCLEOTIDE SEQUENCE [LARGE SCALE GENOMIC DNA]</scope>
    <source>
        <strain evidence="2 3">ASC-9842</strain>
    </source>
</reference>
<name>A0A4Q7R8W6_9BURK</name>
<evidence type="ECO:0000256" key="1">
    <source>
        <dbReference type="SAM" id="SignalP"/>
    </source>
</evidence>